<sequence>MGSVKDLTIIEAPDKERSGRGRFFFSDRYSVFDWGKMPDDIQNKGASLCIISAYLLEKLEEMGIKTHYLGVVEDNEVKKLMDIKTIPTSMEVSLVRVIKPQLPDGRIRLIRRNDLIPSLIRVIIPQVPYGCYDYSCYNHEQANFLIPLEVIYRNYLPEGSSVFKRLSDGQLTIKDMGLTVHPVPGQKLDNPMLDFSTKLETIDRYINPKEAKTIAGLSEHEFQEILRITGVIDNLISEETCKIGLVNEDGKVEFGFDADRQLILVDVLGTPDECRFTFEGLPVSKEVARIFYRNTAWFRDIEKAKKMSSIYWKEMVYVMPEPLPSRLCELISMLYQAVANEMTGRVWFNGVPGLREILKEIKLFL</sequence>
<comment type="similarity">
    <text evidence="2 8">Belongs to the SAICAR synthetase family.</text>
</comment>
<keyword evidence="5 8" id="KW-0658">Purine biosynthesis</keyword>
<comment type="caution">
    <text evidence="10">The sequence shown here is derived from an EMBL/GenBank/DDBJ whole genome shotgun (WGS) entry which is preliminary data.</text>
</comment>
<evidence type="ECO:0000256" key="3">
    <source>
        <dbReference type="ARBA" id="ARBA00022598"/>
    </source>
</evidence>
<evidence type="ECO:0000259" key="9">
    <source>
        <dbReference type="Pfam" id="PF01259"/>
    </source>
</evidence>
<proteinExistence type="inferred from homology"/>
<evidence type="ECO:0000256" key="6">
    <source>
        <dbReference type="ARBA" id="ARBA00022840"/>
    </source>
</evidence>
<dbReference type="GO" id="GO:0005737">
    <property type="term" value="C:cytoplasm"/>
    <property type="evidence" value="ECO:0007669"/>
    <property type="project" value="TreeGrafter"/>
</dbReference>
<organism evidence="10 11">
    <name type="scientific">Candidatus Desantisbacteria bacterium CG2_30_40_21</name>
    <dbReference type="NCBI Taxonomy" id="1817895"/>
    <lineage>
        <taxon>Bacteria</taxon>
        <taxon>Candidatus Desantisiibacteriota</taxon>
    </lineage>
</organism>
<dbReference type="HAMAP" id="MF_00137">
    <property type="entry name" value="SAICAR_synth"/>
    <property type="match status" value="1"/>
</dbReference>
<dbReference type="GO" id="GO:0005524">
    <property type="term" value="F:ATP binding"/>
    <property type="evidence" value="ECO:0007669"/>
    <property type="project" value="UniProtKB-KW"/>
</dbReference>
<dbReference type="PANTHER" id="PTHR43700">
    <property type="entry name" value="PHOSPHORIBOSYLAMINOIMIDAZOLE-SUCCINOCARBOXAMIDE SYNTHASE"/>
    <property type="match status" value="1"/>
</dbReference>
<comment type="pathway">
    <text evidence="1 8">Purine metabolism; IMP biosynthesis via de novo pathway; 5-amino-1-(5-phospho-D-ribosyl)imidazole-4-carboxamide from 5-amino-1-(5-phospho-D-ribosyl)imidazole-4-carboxylate: step 1/2.</text>
</comment>
<evidence type="ECO:0000256" key="7">
    <source>
        <dbReference type="ARBA" id="ARBA00048475"/>
    </source>
</evidence>
<keyword evidence="3 8" id="KW-0436">Ligase</keyword>
<dbReference type="InterPro" id="IPR028923">
    <property type="entry name" value="SAICAR_synt/ADE2_N"/>
</dbReference>
<comment type="catalytic activity">
    <reaction evidence="7 8">
        <text>5-amino-1-(5-phospho-D-ribosyl)imidazole-4-carboxylate + L-aspartate + ATP = (2S)-2-[5-amino-1-(5-phospho-beta-D-ribosyl)imidazole-4-carboxamido]succinate + ADP + phosphate + 2 H(+)</text>
        <dbReference type="Rhea" id="RHEA:22628"/>
        <dbReference type="ChEBI" id="CHEBI:15378"/>
        <dbReference type="ChEBI" id="CHEBI:29991"/>
        <dbReference type="ChEBI" id="CHEBI:30616"/>
        <dbReference type="ChEBI" id="CHEBI:43474"/>
        <dbReference type="ChEBI" id="CHEBI:58443"/>
        <dbReference type="ChEBI" id="CHEBI:77657"/>
        <dbReference type="ChEBI" id="CHEBI:456216"/>
        <dbReference type="EC" id="6.3.2.6"/>
    </reaction>
</comment>
<evidence type="ECO:0000313" key="11">
    <source>
        <dbReference type="Proteomes" id="UP000183085"/>
    </source>
</evidence>
<dbReference type="InterPro" id="IPR001636">
    <property type="entry name" value="SAICAR_synth"/>
</dbReference>
<dbReference type="GO" id="GO:0004639">
    <property type="term" value="F:phosphoribosylaminoimidazolesuccinocarboxamide synthase activity"/>
    <property type="evidence" value="ECO:0007669"/>
    <property type="project" value="UniProtKB-UniRule"/>
</dbReference>
<dbReference type="Gene3D" id="3.30.200.20">
    <property type="entry name" value="Phosphorylase Kinase, domain 1"/>
    <property type="match status" value="1"/>
</dbReference>
<dbReference type="Proteomes" id="UP000183085">
    <property type="component" value="Unassembled WGS sequence"/>
</dbReference>
<evidence type="ECO:0000256" key="2">
    <source>
        <dbReference type="ARBA" id="ARBA00010190"/>
    </source>
</evidence>
<dbReference type="Gene3D" id="3.30.470.20">
    <property type="entry name" value="ATP-grasp fold, B domain"/>
    <property type="match status" value="1"/>
</dbReference>
<evidence type="ECO:0000256" key="8">
    <source>
        <dbReference type="HAMAP-Rule" id="MF_00137"/>
    </source>
</evidence>
<dbReference type="AlphaFoldDB" id="A0A1J5EAP2"/>
<keyword evidence="6 8" id="KW-0067">ATP-binding</keyword>
<dbReference type="SUPFAM" id="SSF56104">
    <property type="entry name" value="SAICAR synthase-like"/>
    <property type="match status" value="1"/>
</dbReference>
<dbReference type="EMBL" id="MNYI01000095">
    <property type="protein sequence ID" value="OIP41071.1"/>
    <property type="molecule type" value="Genomic_DNA"/>
</dbReference>
<feature type="domain" description="SAICAR synthetase/ADE2 N-terminal" evidence="9">
    <location>
        <begin position="145"/>
        <end position="277"/>
    </location>
</feature>
<dbReference type="Pfam" id="PF01259">
    <property type="entry name" value="SAICAR_synt"/>
    <property type="match status" value="2"/>
</dbReference>
<keyword evidence="4 8" id="KW-0547">Nucleotide-binding</keyword>
<evidence type="ECO:0000313" key="10">
    <source>
        <dbReference type="EMBL" id="OIP41071.1"/>
    </source>
</evidence>
<dbReference type="STRING" id="1817895.AUJ95_03845"/>
<name>A0A1J5EAP2_9BACT</name>
<evidence type="ECO:0000256" key="5">
    <source>
        <dbReference type="ARBA" id="ARBA00022755"/>
    </source>
</evidence>
<evidence type="ECO:0000256" key="1">
    <source>
        <dbReference type="ARBA" id="ARBA00004672"/>
    </source>
</evidence>
<accession>A0A1J5EAP2</accession>
<gene>
    <name evidence="8" type="primary">purC</name>
    <name evidence="10" type="ORF">AUJ95_03845</name>
</gene>
<dbReference type="EC" id="6.3.2.6" evidence="8"/>
<dbReference type="GO" id="GO:0006189">
    <property type="term" value="P:'de novo' IMP biosynthetic process"/>
    <property type="evidence" value="ECO:0007669"/>
    <property type="project" value="UniProtKB-UniRule"/>
</dbReference>
<dbReference type="PANTHER" id="PTHR43700:SF1">
    <property type="entry name" value="PHOSPHORIBOSYLAMINOIMIDAZOLE-SUCCINOCARBOXAMIDE SYNTHASE"/>
    <property type="match status" value="1"/>
</dbReference>
<reference evidence="10 11" key="1">
    <citation type="journal article" date="2016" name="Environ. Microbiol.">
        <title>Genomic resolution of a cold subsurface aquifer community provides metabolic insights for novel microbes adapted to high CO concentrations.</title>
        <authorList>
            <person name="Probst A.J."/>
            <person name="Castelle C.J."/>
            <person name="Singh A."/>
            <person name="Brown C.T."/>
            <person name="Anantharaman K."/>
            <person name="Sharon I."/>
            <person name="Hug L.A."/>
            <person name="Burstein D."/>
            <person name="Emerson J.B."/>
            <person name="Thomas B.C."/>
            <person name="Banfield J.F."/>
        </authorList>
    </citation>
    <scope>NUCLEOTIDE SEQUENCE [LARGE SCALE GENOMIC DNA]</scope>
    <source>
        <strain evidence="10">CG2_30_40_21</strain>
    </source>
</reference>
<feature type="domain" description="SAICAR synthetase/ADE2 N-terminal" evidence="9">
    <location>
        <begin position="22"/>
        <end position="77"/>
    </location>
</feature>
<evidence type="ECO:0000256" key="4">
    <source>
        <dbReference type="ARBA" id="ARBA00022741"/>
    </source>
</evidence>
<protein>
    <recommendedName>
        <fullName evidence="8">Phosphoribosylaminoimidazole-succinocarboxamide synthase</fullName>
        <ecNumber evidence="8">6.3.2.6</ecNumber>
    </recommendedName>
    <alternativeName>
        <fullName evidence="8">SAICAR synthetase</fullName>
    </alternativeName>
</protein>
<dbReference type="UniPathway" id="UPA00074">
    <property type="reaction ID" value="UER00131"/>
</dbReference>
<dbReference type="NCBIfam" id="TIGR00081">
    <property type="entry name" value="purC"/>
    <property type="match status" value="1"/>
</dbReference>